<dbReference type="EMBL" id="LAZR01032880">
    <property type="protein sequence ID" value="KKL49653.1"/>
    <property type="molecule type" value="Genomic_DNA"/>
</dbReference>
<gene>
    <name evidence="1" type="ORF">LCGC14_2313370</name>
</gene>
<organism evidence="1">
    <name type="scientific">marine sediment metagenome</name>
    <dbReference type="NCBI Taxonomy" id="412755"/>
    <lineage>
        <taxon>unclassified sequences</taxon>
        <taxon>metagenomes</taxon>
        <taxon>ecological metagenomes</taxon>
    </lineage>
</organism>
<sequence>MKKLLLLLALLFVPLSASAQVGNMFLRPFAGVPSGACAEPLGFALNTTNGDFYSCDAGAWVKIGPGAAATGYQTIEEEGTPLTQRTTLNMIGGTVTCADNVTKTDCTFTAGGGTHDILSATHTDTTAAVVSRGSIVVGKLATPKWEELVLGGVNLYLKSDGTDLIYSTLAASGVGSCGANQFVTGDNADAAPTCIQPNFTDLAGTASVVQIQEVMAFVDLSDIASVTGSGTVGVLGTSPTILTSLNVGAAGANNILLQVNATTQAIFEGSVADAAETEFRITNCTDVGADCIVTFPDADTVSPQSFTCTNEFARDLSATTGATNCDPIVTADMPVAHTTFDKSMAFIDPTTADDDMVQWMHGKAVTYTDVDCSTDTGTATIDMDHRVITTPNTVGTDILTGTIICDTNNQADGGFADATIPANVPVNLSITAT</sequence>
<feature type="non-terminal residue" evidence="1">
    <location>
        <position position="433"/>
    </location>
</feature>
<name>A0A0F9CJZ6_9ZZZZ</name>
<accession>A0A0F9CJZ6</accession>
<evidence type="ECO:0000313" key="1">
    <source>
        <dbReference type="EMBL" id="KKL49653.1"/>
    </source>
</evidence>
<proteinExistence type="predicted"/>
<protein>
    <submittedName>
        <fullName evidence="1">Uncharacterized protein</fullName>
    </submittedName>
</protein>
<comment type="caution">
    <text evidence="1">The sequence shown here is derived from an EMBL/GenBank/DDBJ whole genome shotgun (WGS) entry which is preliminary data.</text>
</comment>
<dbReference type="AlphaFoldDB" id="A0A0F9CJZ6"/>
<reference evidence="1" key="1">
    <citation type="journal article" date="2015" name="Nature">
        <title>Complex archaea that bridge the gap between prokaryotes and eukaryotes.</title>
        <authorList>
            <person name="Spang A."/>
            <person name="Saw J.H."/>
            <person name="Jorgensen S.L."/>
            <person name="Zaremba-Niedzwiedzka K."/>
            <person name="Martijn J."/>
            <person name="Lind A.E."/>
            <person name="van Eijk R."/>
            <person name="Schleper C."/>
            <person name="Guy L."/>
            <person name="Ettema T.J."/>
        </authorList>
    </citation>
    <scope>NUCLEOTIDE SEQUENCE</scope>
</reference>